<proteinExistence type="predicted"/>
<reference evidence="2 3" key="1">
    <citation type="submission" date="2019-03" db="EMBL/GenBank/DDBJ databases">
        <title>First draft genome of Liparis tanakae, snailfish: a comprehensive survey of snailfish specific genes.</title>
        <authorList>
            <person name="Kim W."/>
            <person name="Song I."/>
            <person name="Jeong J.-H."/>
            <person name="Kim D."/>
            <person name="Kim S."/>
            <person name="Ryu S."/>
            <person name="Song J.Y."/>
            <person name="Lee S.K."/>
        </authorList>
    </citation>
    <scope>NUCLEOTIDE SEQUENCE [LARGE SCALE GENOMIC DNA]</scope>
    <source>
        <tissue evidence="2">Muscle</tissue>
    </source>
</reference>
<protein>
    <submittedName>
        <fullName evidence="2">Uncharacterized protein</fullName>
    </submittedName>
</protein>
<dbReference type="OrthoDB" id="8961560at2759"/>
<dbReference type="AlphaFoldDB" id="A0A4Z2HDA7"/>
<keyword evidence="3" id="KW-1185">Reference proteome</keyword>
<dbReference type="Proteomes" id="UP000314294">
    <property type="component" value="Unassembled WGS sequence"/>
</dbReference>
<accession>A0A4Z2HDA7</accession>
<sequence>MGGGSSHGKLEVVSRGHTWEDGEELTLHKNLLHLLVFEPAPHFFMQLRAALRLRKQHTRLSPAPLTAGLFGHDLRRLPPTRRTSSPEATDECSEELREDTAEDGAPRALHDPRTKTPSTCVCDSGLFVPTCCERTAGLRRAPQCSGGCVLSNQAAISAPEAKEIVAYRFFVVARRRRTPLEMNHT</sequence>
<evidence type="ECO:0000313" key="3">
    <source>
        <dbReference type="Proteomes" id="UP000314294"/>
    </source>
</evidence>
<gene>
    <name evidence="2" type="ORF">EYF80_026949</name>
</gene>
<name>A0A4Z2HDA7_9TELE</name>
<dbReference type="EMBL" id="SRLO01000285">
    <property type="protein sequence ID" value="TNN62874.1"/>
    <property type="molecule type" value="Genomic_DNA"/>
</dbReference>
<feature type="region of interest" description="Disordered" evidence="1">
    <location>
        <begin position="71"/>
        <end position="116"/>
    </location>
</feature>
<evidence type="ECO:0000256" key="1">
    <source>
        <dbReference type="SAM" id="MobiDB-lite"/>
    </source>
</evidence>
<feature type="compositionally biased region" description="Basic and acidic residues" evidence="1">
    <location>
        <begin position="94"/>
        <end position="114"/>
    </location>
</feature>
<evidence type="ECO:0000313" key="2">
    <source>
        <dbReference type="EMBL" id="TNN62874.1"/>
    </source>
</evidence>
<organism evidence="2 3">
    <name type="scientific">Liparis tanakae</name>
    <name type="common">Tanaka's snailfish</name>
    <dbReference type="NCBI Taxonomy" id="230148"/>
    <lineage>
        <taxon>Eukaryota</taxon>
        <taxon>Metazoa</taxon>
        <taxon>Chordata</taxon>
        <taxon>Craniata</taxon>
        <taxon>Vertebrata</taxon>
        <taxon>Euteleostomi</taxon>
        <taxon>Actinopterygii</taxon>
        <taxon>Neopterygii</taxon>
        <taxon>Teleostei</taxon>
        <taxon>Neoteleostei</taxon>
        <taxon>Acanthomorphata</taxon>
        <taxon>Eupercaria</taxon>
        <taxon>Perciformes</taxon>
        <taxon>Cottioidei</taxon>
        <taxon>Cottales</taxon>
        <taxon>Liparidae</taxon>
        <taxon>Liparis</taxon>
    </lineage>
</organism>
<comment type="caution">
    <text evidence="2">The sequence shown here is derived from an EMBL/GenBank/DDBJ whole genome shotgun (WGS) entry which is preliminary data.</text>
</comment>